<sequence length="189" mass="19052">MGWQFGAGLKLAASALGGVAVTAMVVVGCTSVTDGTAQVDSEAAPDYRASVSASVEASESSSAVRESERQASLTTKAVHTVCEDLSTSSVDAVDAVNIYIEAVNNNAPDVQAKAGPAVDALNRSADLVSSGITEALSPDLSGALTEWVEAVRAVAAAISGNAAPDVFNAASERSNTARTNALDRCDAAY</sequence>
<dbReference type="AlphaFoldDB" id="A0A132PFB7"/>
<dbReference type="PATRIC" id="fig|59750.3.peg.3273"/>
<organism evidence="1 2">
    <name type="scientific">Mycolicibacterium wolinskyi</name>
    <dbReference type="NCBI Taxonomy" id="59750"/>
    <lineage>
        <taxon>Bacteria</taxon>
        <taxon>Bacillati</taxon>
        <taxon>Actinomycetota</taxon>
        <taxon>Actinomycetes</taxon>
        <taxon>Mycobacteriales</taxon>
        <taxon>Mycobacteriaceae</taxon>
        <taxon>Mycolicibacterium</taxon>
    </lineage>
</organism>
<comment type="caution">
    <text evidence="1">The sequence shown here is derived from an EMBL/GenBank/DDBJ whole genome shotgun (WGS) entry which is preliminary data.</text>
</comment>
<gene>
    <name evidence="1" type="ORF">AFM11_26995</name>
</gene>
<reference evidence="1 2" key="1">
    <citation type="submission" date="2015-07" db="EMBL/GenBank/DDBJ databases">
        <title>A draft genome sequence of Mycobacterium wolinskyi.</title>
        <authorList>
            <person name="de Man T.J."/>
            <person name="Perry K.A."/>
            <person name="Coulliette A.D."/>
            <person name="Jensen B."/>
            <person name="Toney N.C."/>
            <person name="Limbago B.M."/>
            <person name="Noble-Wang J."/>
        </authorList>
    </citation>
    <scope>NUCLEOTIDE SEQUENCE [LARGE SCALE GENOMIC DNA]</scope>
    <source>
        <strain evidence="1 2">CDC_01</strain>
    </source>
</reference>
<proteinExistence type="predicted"/>
<evidence type="ECO:0000313" key="2">
    <source>
        <dbReference type="Proteomes" id="UP000070612"/>
    </source>
</evidence>
<dbReference type="Proteomes" id="UP000070612">
    <property type="component" value="Unassembled WGS sequence"/>
</dbReference>
<dbReference type="STRING" id="59750.AWC31_06845"/>
<evidence type="ECO:0000313" key="1">
    <source>
        <dbReference type="EMBL" id="KWX21036.1"/>
    </source>
</evidence>
<protein>
    <submittedName>
        <fullName evidence="1">Uncharacterized protein</fullName>
    </submittedName>
</protein>
<keyword evidence="2" id="KW-1185">Reference proteome</keyword>
<name>A0A132PFB7_9MYCO</name>
<dbReference type="EMBL" id="LGTW01000022">
    <property type="protein sequence ID" value="KWX21036.1"/>
    <property type="molecule type" value="Genomic_DNA"/>
</dbReference>
<dbReference type="RefSeq" id="WP_067855253.1">
    <property type="nucleotide sequence ID" value="NZ_LGTW01000022.1"/>
</dbReference>
<accession>A0A132PFB7</accession>